<comment type="pathway">
    <text evidence="2">Amino-acid biosynthesis; L-methionine biosynthesis via de novo pathway; L-homoserine from L-aspartate: step 3/3.</text>
</comment>
<keyword evidence="9" id="KW-0560">Oxidoreductase</keyword>
<proteinExistence type="inferred from homology"/>
<feature type="binding site" evidence="12">
    <location>
        <position position="193"/>
    </location>
    <ligand>
        <name>L-homoserine</name>
        <dbReference type="ChEBI" id="CHEBI:57476"/>
    </ligand>
</feature>
<dbReference type="EMBL" id="FRDL01000003">
    <property type="protein sequence ID" value="SHN60625.1"/>
    <property type="molecule type" value="Genomic_DNA"/>
</dbReference>
<dbReference type="InterPro" id="IPR036291">
    <property type="entry name" value="NAD(P)-bd_dom_sf"/>
</dbReference>
<dbReference type="SUPFAM" id="SSF55347">
    <property type="entry name" value="Glyceraldehyde-3-phosphate dehydrogenase-like, C-terminal domain"/>
    <property type="match status" value="1"/>
</dbReference>
<name>A0A1M7SQ59_9RHOB</name>
<dbReference type="AlphaFoldDB" id="A0A1M7SQ59"/>
<dbReference type="Proteomes" id="UP000184066">
    <property type="component" value="Unassembled WGS sequence"/>
</dbReference>
<keyword evidence="8 12" id="KW-0521">NADP</keyword>
<sequence>MSNTPLRLGLAGLGTVGVGVVKILQRHGAMLEARCGRPVRISAVSARSRARDRGVDLSAYAWEDDPVALARREDVDVLVEMIGGEDGPAKAAAVAALSAGKHVVTANKAMLARHGQELAELAEAAGAALRFEAAVAGGIPVVKALTEGLAANRVERVMGVMNGTCNYILTQMERTGADYAEVLAEAQRLGYAEADPAFDVGGVDAAHKLALLAAAAFGTRVDFEGVAIEGIERISLADIRAARDMGYRIKLLGVARMTEDGLEQRMTPCLVPAASALGQLDGVTNAVVLEGDFVGQTVFEGPGAGEGPTASAIMADVMDIAAGVRRPVFGAPAARLTAAPRAMDATPAAFYLRLTLADAPGVLAKIAFALGEEGVSIHRMRQYDHEGAAAPVLIVTHPARRVDIDAAMGRIGAMDESLATPVALRIEKV</sequence>
<evidence type="ECO:0000256" key="11">
    <source>
        <dbReference type="PIRSR" id="PIRSR000098-1"/>
    </source>
</evidence>
<evidence type="ECO:0000259" key="14">
    <source>
        <dbReference type="PROSITE" id="PS51671"/>
    </source>
</evidence>
<keyword evidence="16" id="KW-1185">Reference proteome</keyword>
<dbReference type="InterPro" id="IPR002912">
    <property type="entry name" value="ACT_dom"/>
</dbReference>
<dbReference type="PROSITE" id="PS51671">
    <property type="entry name" value="ACT"/>
    <property type="match status" value="1"/>
</dbReference>
<dbReference type="GO" id="GO:0004412">
    <property type="term" value="F:homoserine dehydrogenase activity"/>
    <property type="evidence" value="ECO:0007669"/>
    <property type="project" value="UniProtKB-EC"/>
</dbReference>
<evidence type="ECO:0000256" key="8">
    <source>
        <dbReference type="ARBA" id="ARBA00022857"/>
    </source>
</evidence>
<dbReference type="SUPFAM" id="SSF51735">
    <property type="entry name" value="NAD(P)-binding Rossmann-fold domains"/>
    <property type="match status" value="1"/>
</dbReference>
<dbReference type="NCBIfam" id="NF004976">
    <property type="entry name" value="PRK06349.1"/>
    <property type="match status" value="1"/>
</dbReference>
<feature type="domain" description="ACT" evidence="14">
    <location>
        <begin position="351"/>
        <end position="427"/>
    </location>
</feature>
<dbReference type="GO" id="GO:0050661">
    <property type="term" value="F:NADP binding"/>
    <property type="evidence" value="ECO:0007669"/>
    <property type="project" value="InterPro"/>
</dbReference>
<dbReference type="PANTHER" id="PTHR43331:SF1">
    <property type="entry name" value="HOMOSERINE DEHYDROGENASE"/>
    <property type="match status" value="1"/>
</dbReference>
<dbReference type="UniPathway" id="UPA00051">
    <property type="reaction ID" value="UER00465"/>
</dbReference>
<evidence type="ECO:0000256" key="4">
    <source>
        <dbReference type="ARBA" id="ARBA00013213"/>
    </source>
</evidence>
<keyword evidence="10" id="KW-0486">Methionine biosynthesis</keyword>
<dbReference type="SUPFAM" id="SSF55021">
    <property type="entry name" value="ACT-like"/>
    <property type="match status" value="1"/>
</dbReference>
<dbReference type="InterPro" id="IPR016204">
    <property type="entry name" value="HDH"/>
</dbReference>
<organism evidence="15 16">
    <name type="scientific">Oceanicella actignis</name>
    <dbReference type="NCBI Taxonomy" id="1189325"/>
    <lineage>
        <taxon>Bacteria</taxon>
        <taxon>Pseudomonadati</taxon>
        <taxon>Pseudomonadota</taxon>
        <taxon>Alphaproteobacteria</taxon>
        <taxon>Rhodobacterales</taxon>
        <taxon>Paracoccaceae</taxon>
        <taxon>Oceanicella</taxon>
    </lineage>
</organism>
<dbReference type="InterPro" id="IPR019811">
    <property type="entry name" value="HDH_CS"/>
</dbReference>
<dbReference type="OrthoDB" id="9808167at2"/>
<evidence type="ECO:0000256" key="12">
    <source>
        <dbReference type="PIRSR" id="PIRSR000098-2"/>
    </source>
</evidence>
<dbReference type="GO" id="GO:0009088">
    <property type="term" value="P:threonine biosynthetic process"/>
    <property type="evidence" value="ECO:0007669"/>
    <property type="project" value="UniProtKB-UniPathway"/>
</dbReference>
<dbReference type="Pfam" id="PF01842">
    <property type="entry name" value="ACT"/>
    <property type="match status" value="1"/>
</dbReference>
<keyword evidence="7" id="KW-0791">Threonine biosynthesis</keyword>
<evidence type="ECO:0000256" key="1">
    <source>
        <dbReference type="ARBA" id="ARBA00005056"/>
    </source>
</evidence>
<evidence type="ECO:0000313" key="15">
    <source>
        <dbReference type="EMBL" id="SHN60625.1"/>
    </source>
</evidence>
<evidence type="ECO:0000256" key="7">
    <source>
        <dbReference type="ARBA" id="ARBA00022697"/>
    </source>
</evidence>
<comment type="similarity">
    <text evidence="3 13">Belongs to the homoserine dehydrogenase family.</text>
</comment>
<dbReference type="CDD" id="cd04881">
    <property type="entry name" value="ACT_HSDH-Hom"/>
    <property type="match status" value="1"/>
</dbReference>
<dbReference type="UniPathway" id="UPA00050">
    <property type="reaction ID" value="UER00063"/>
</dbReference>
<reference evidence="15 16" key="1">
    <citation type="submission" date="2016-12" db="EMBL/GenBank/DDBJ databases">
        <authorList>
            <person name="Song W.-J."/>
            <person name="Kurnit D.M."/>
        </authorList>
    </citation>
    <scope>NUCLEOTIDE SEQUENCE [LARGE SCALE GENOMIC DNA]</scope>
    <source>
        <strain evidence="15 16">CGMCC 1.10808</strain>
    </source>
</reference>
<protein>
    <recommendedName>
        <fullName evidence="5">Homoserine dehydrogenase</fullName>
        <ecNumber evidence="4">1.1.1.3</ecNumber>
    </recommendedName>
</protein>
<dbReference type="Gene3D" id="3.30.360.10">
    <property type="entry name" value="Dihydrodipicolinate Reductase, domain 2"/>
    <property type="match status" value="1"/>
</dbReference>
<evidence type="ECO:0000256" key="6">
    <source>
        <dbReference type="ARBA" id="ARBA00022605"/>
    </source>
</evidence>
<dbReference type="FunFam" id="3.30.360.10:FF:000005">
    <property type="entry name" value="Homoserine dehydrogenase"/>
    <property type="match status" value="1"/>
</dbReference>
<dbReference type="EC" id="1.1.1.3" evidence="4"/>
<keyword evidence="6" id="KW-0028">Amino-acid biosynthesis</keyword>
<evidence type="ECO:0000256" key="9">
    <source>
        <dbReference type="ARBA" id="ARBA00023002"/>
    </source>
</evidence>
<dbReference type="InterPro" id="IPR045865">
    <property type="entry name" value="ACT-like_dom_sf"/>
</dbReference>
<dbReference type="STRING" id="1189325.SAMN04488119_10188"/>
<dbReference type="Pfam" id="PF00742">
    <property type="entry name" value="Homoserine_dh"/>
    <property type="match status" value="1"/>
</dbReference>
<comment type="pathway">
    <text evidence="1">Amino-acid biosynthesis; L-threonine biosynthesis; L-threonine from L-aspartate: step 3/5.</text>
</comment>
<dbReference type="RefSeq" id="WP_072746687.1">
    <property type="nucleotide sequence ID" value="NZ_FOHL01000001.1"/>
</dbReference>
<accession>A0A1M7SQ59</accession>
<evidence type="ECO:0000256" key="3">
    <source>
        <dbReference type="ARBA" id="ARBA00006753"/>
    </source>
</evidence>
<evidence type="ECO:0000256" key="13">
    <source>
        <dbReference type="RuleBase" id="RU004171"/>
    </source>
</evidence>
<dbReference type="Gene3D" id="3.30.70.260">
    <property type="match status" value="1"/>
</dbReference>
<feature type="binding site" evidence="12">
    <location>
        <position position="108"/>
    </location>
    <ligand>
        <name>NADPH</name>
        <dbReference type="ChEBI" id="CHEBI:57783"/>
    </ligand>
</feature>
<evidence type="ECO:0000256" key="5">
    <source>
        <dbReference type="ARBA" id="ARBA00013376"/>
    </source>
</evidence>
<dbReference type="InterPro" id="IPR005106">
    <property type="entry name" value="Asp/hSer_DH_NAD-bd"/>
</dbReference>
<feature type="active site" description="Proton donor" evidence="11">
    <location>
        <position position="208"/>
    </location>
</feature>
<evidence type="ECO:0000256" key="2">
    <source>
        <dbReference type="ARBA" id="ARBA00005062"/>
    </source>
</evidence>
<dbReference type="GO" id="GO:0009086">
    <property type="term" value="P:methionine biosynthetic process"/>
    <property type="evidence" value="ECO:0007669"/>
    <property type="project" value="UniProtKB-KW"/>
</dbReference>
<dbReference type="InterPro" id="IPR001342">
    <property type="entry name" value="HDH_cat"/>
</dbReference>
<evidence type="ECO:0000313" key="16">
    <source>
        <dbReference type="Proteomes" id="UP000184066"/>
    </source>
</evidence>
<dbReference type="PANTHER" id="PTHR43331">
    <property type="entry name" value="HOMOSERINE DEHYDROGENASE"/>
    <property type="match status" value="1"/>
</dbReference>
<evidence type="ECO:0000256" key="10">
    <source>
        <dbReference type="ARBA" id="ARBA00023167"/>
    </source>
</evidence>
<dbReference type="PIRSF" id="PIRSF000098">
    <property type="entry name" value="Homoser_dehydrog"/>
    <property type="match status" value="1"/>
</dbReference>
<dbReference type="Gene3D" id="3.40.50.720">
    <property type="entry name" value="NAD(P)-binding Rossmann-like Domain"/>
    <property type="match status" value="1"/>
</dbReference>
<gene>
    <name evidence="15" type="ORF">SAMN05216200_10389</name>
</gene>
<dbReference type="PROSITE" id="PS01042">
    <property type="entry name" value="HOMOSER_DHGENASE"/>
    <property type="match status" value="1"/>
</dbReference>
<dbReference type="Pfam" id="PF03447">
    <property type="entry name" value="NAD_binding_3"/>
    <property type="match status" value="1"/>
</dbReference>